<feature type="domain" description="Flagellar basal body rod protein N-terminal" evidence="3">
    <location>
        <begin position="5"/>
        <end position="35"/>
    </location>
</feature>
<dbReference type="GO" id="GO:0071978">
    <property type="term" value="P:bacterial-type flagellum-dependent swarming motility"/>
    <property type="evidence" value="ECO:0007669"/>
    <property type="project" value="TreeGrafter"/>
</dbReference>
<evidence type="ECO:0000259" key="4">
    <source>
        <dbReference type="Pfam" id="PF06429"/>
    </source>
</evidence>
<dbReference type="PANTHER" id="PTHR30435">
    <property type="entry name" value="FLAGELLAR PROTEIN"/>
    <property type="match status" value="1"/>
</dbReference>
<name>A0A927CYV1_9BACI</name>
<keyword evidence="6" id="KW-0282">Flagellum</keyword>
<reference evidence="6" key="1">
    <citation type="submission" date="2020-09" db="EMBL/GenBank/DDBJ databases">
        <title>Bacillus faecalis sp. nov., a moderately halophilic bacterium isolated from cow faeces.</title>
        <authorList>
            <person name="Jiang L."/>
            <person name="Lee J."/>
        </authorList>
    </citation>
    <scope>NUCLEOTIDE SEQUENCE</scope>
    <source>
        <strain evidence="6">AGMB 02131</strain>
    </source>
</reference>
<dbReference type="Pfam" id="PF00460">
    <property type="entry name" value="Flg_bb_rod"/>
    <property type="match status" value="1"/>
</dbReference>
<evidence type="ECO:0000313" key="7">
    <source>
        <dbReference type="Proteomes" id="UP000602076"/>
    </source>
</evidence>
<keyword evidence="7" id="KW-1185">Reference proteome</keyword>
<dbReference type="RefSeq" id="WP_190999742.1">
    <property type="nucleotide sequence ID" value="NZ_JACXSI010000059.1"/>
</dbReference>
<feature type="domain" description="Flagellar basal-body/hook protein C-terminal" evidence="4">
    <location>
        <begin position="230"/>
        <end position="273"/>
    </location>
</feature>
<dbReference type="AlphaFoldDB" id="A0A927CYV1"/>
<evidence type="ECO:0000259" key="3">
    <source>
        <dbReference type="Pfam" id="PF00460"/>
    </source>
</evidence>
<comment type="similarity">
    <text evidence="1 2">Belongs to the flagella basal body rod proteins family.</text>
</comment>
<protein>
    <submittedName>
        <fullName evidence="6">Flagellar hook-basal body protein</fullName>
    </submittedName>
</protein>
<keyword evidence="6" id="KW-0966">Cell projection</keyword>
<evidence type="ECO:0000256" key="1">
    <source>
        <dbReference type="ARBA" id="ARBA00009677"/>
    </source>
</evidence>
<dbReference type="PANTHER" id="PTHR30435:SF19">
    <property type="entry name" value="FLAGELLAR BASAL-BODY ROD PROTEIN FLGG"/>
    <property type="match status" value="1"/>
</dbReference>
<gene>
    <name evidence="6" type="ORF">IEO70_17880</name>
</gene>
<organism evidence="6 7">
    <name type="scientific">Peribacillus faecalis</name>
    <dbReference type="NCBI Taxonomy" id="2772559"/>
    <lineage>
        <taxon>Bacteria</taxon>
        <taxon>Bacillati</taxon>
        <taxon>Bacillota</taxon>
        <taxon>Bacilli</taxon>
        <taxon>Bacillales</taxon>
        <taxon>Bacillaceae</taxon>
        <taxon>Peribacillus</taxon>
    </lineage>
</organism>
<dbReference type="Pfam" id="PF06429">
    <property type="entry name" value="Flg_bbr_C"/>
    <property type="match status" value="1"/>
</dbReference>
<dbReference type="InterPro" id="IPR001444">
    <property type="entry name" value="Flag_bb_rod_N"/>
</dbReference>
<evidence type="ECO:0000313" key="6">
    <source>
        <dbReference type="EMBL" id="MBD3110206.1"/>
    </source>
</evidence>
<evidence type="ECO:0000259" key="5">
    <source>
        <dbReference type="Pfam" id="PF22692"/>
    </source>
</evidence>
<dbReference type="InterPro" id="IPR010930">
    <property type="entry name" value="Flg_bb/hook_C_dom"/>
</dbReference>
<sequence length="278" mass="30313">MLRGFYTAATGMIAQQRRTEMLSNNLANATTPGYKADQSSLRAFPEMLISHFGEKDIPTKNGLTLPTSQVVGPLNTGVYMQETMPAFSQGNLRETDNNTDIALIDVVMPTNEESGGNATVFFSVANSNGETRYTRNGNFTLDQQGFLTTPAGNYVLDTNGAPIRLESDQFTVRPDGMIEQEGAVVGTIGIAYSENPLELVKEGDGLFRLESGGMLPTAYTMAGIQFTMEQGMLEQSNVDSGRTMTDMMTAYRAFEANQKVLQAYDRSMEKAVNEIGKV</sequence>
<dbReference type="NCBIfam" id="TIGR03506">
    <property type="entry name" value="FlgEFG_subfam"/>
    <property type="match status" value="1"/>
</dbReference>
<dbReference type="InterPro" id="IPR037925">
    <property type="entry name" value="FlgE/F/G-like"/>
</dbReference>
<comment type="caution">
    <text evidence="6">The sequence shown here is derived from an EMBL/GenBank/DDBJ whole genome shotgun (WGS) entry which is preliminary data.</text>
</comment>
<evidence type="ECO:0000256" key="2">
    <source>
        <dbReference type="RuleBase" id="RU362116"/>
    </source>
</evidence>
<dbReference type="SUPFAM" id="SSF117143">
    <property type="entry name" value="Flagellar hook protein flgE"/>
    <property type="match status" value="1"/>
</dbReference>
<dbReference type="Pfam" id="PF22692">
    <property type="entry name" value="LlgE_F_G_D1"/>
    <property type="match status" value="1"/>
</dbReference>
<dbReference type="InterPro" id="IPR020013">
    <property type="entry name" value="Flagellar_FlgE/F/G"/>
</dbReference>
<dbReference type="InterPro" id="IPR053967">
    <property type="entry name" value="LlgE_F_G-like_D1"/>
</dbReference>
<dbReference type="EMBL" id="JACXSI010000059">
    <property type="protein sequence ID" value="MBD3110206.1"/>
    <property type="molecule type" value="Genomic_DNA"/>
</dbReference>
<comment type="subcellular location">
    <subcellularLocation>
        <location evidence="2">Bacterial flagellum basal body</location>
    </subcellularLocation>
</comment>
<dbReference type="Proteomes" id="UP000602076">
    <property type="component" value="Unassembled WGS sequence"/>
</dbReference>
<dbReference type="GO" id="GO:0009425">
    <property type="term" value="C:bacterial-type flagellum basal body"/>
    <property type="evidence" value="ECO:0007669"/>
    <property type="project" value="UniProtKB-SubCell"/>
</dbReference>
<proteinExistence type="inferred from homology"/>
<keyword evidence="6" id="KW-0969">Cilium</keyword>
<accession>A0A927CYV1</accession>
<feature type="domain" description="Flagellar hook protein FlgE/F/G-like D1" evidence="5">
    <location>
        <begin position="121"/>
        <end position="178"/>
    </location>
</feature>
<keyword evidence="2" id="KW-0975">Bacterial flagellum</keyword>